<dbReference type="EMBL" id="BEZZ01006292">
    <property type="protein sequence ID" value="GCC16328.1"/>
    <property type="molecule type" value="Genomic_DNA"/>
</dbReference>
<comment type="caution">
    <text evidence="2">The sequence shown here is derived from an EMBL/GenBank/DDBJ whole genome shotgun (WGS) entry which is preliminary data.</text>
</comment>
<proteinExistence type="predicted"/>
<feature type="region of interest" description="Disordered" evidence="1">
    <location>
        <begin position="1"/>
        <end position="40"/>
    </location>
</feature>
<evidence type="ECO:0000313" key="2">
    <source>
        <dbReference type="EMBL" id="GCC16328.1"/>
    </source>
</evidence>
<keyword evidence="3" id="KW-1185">Reference proteome</keyword>
<dbReference type="AlphaFoldDB" id="A0A401RDV9"/>
<organism evidence="2 3">
    <name type="scientific">Chiloscyllium punctatum</name>
    <name type="common">Brownbanded bambooshark</name>
    <name type="synonym">Hemiscyllium punctatum</name>
    <dbReference type="NCBI Taxonomy" id="137246"/>
    <lineage>
        <taxon>Eukaryota</taxon>
        <taxon>Metazoa</taxon>
        <taxon>Chordata</taxon>
        <taxon>Craniata</taxon>
        <taxon>Vertebrata</taxon>
        <taxon>Chondrichthyes</taxon>
        <taxon>Elasmobranchii</taxon>
        <taxon>Galeomorphii</taxon>
        <taxon>Galeoidea</taxon>
        <taxon>Orectolobiformes</taxon>
        <taxon>Hemiscylliidae</taxon>
        <taxon>Chiloscyllium</taxon>
    </lineage>
</organism>
<sequence length="89" mass="9765">MLRDSAQAEMASVSESDVSAILSEGKESAGQPLRPRGALRRTSQLFELPWEVCRGEQRASRKRRGRPSGLSIRGWPSQGNPAQLHPLSP</sequence>
<dbReference type="Proteomes" id="UP000287033">
    <property type="component" value="Unassembled WGS sequence"/>
</dbReference>
<feature type="region of interest" description="Disordered" evidence="1">
    <location>
        <begin position="56"/>
        <end position="89"/>
    </location>
</feature>
<evidence type="ECO:0000313" key="3">
    <source>
        <dbReference type="Proteomes" id="UP000287033"/>
    </source>
</evidence>
<gene>
    <name evidence="2" type="ORF">chiPu_0022181</name>
</gene>
<protein>
    <submittedName>
        <fullName evidence="2">Uncharacterized protein</fullName>
    </submittedName>
</protein>
<reference evidence="2 3" key="1">
    <citation type="journal article" date="2018" name="Nat. Ecol. Evol.">
        <title>Shark genomes provide insights into elasmobranch evolution and the origin of vertebrates.</title>
        <authorList>
            <person name="Hara Y"/>
            <person name="Yamaguchi K"/>
            <person name="Onimaru K"/>
            <person name="Kadota M"/>
            <person name="Koyanagi M"/>
            <person name="Keeley SD"/>
            <person name="Tatsumi K"/>
            <person name="Tanaka K"/>
            <person name="Motone F"/>
            <person name="Kageyama Y"/>
            <person name="Nozu R"/>
            <person name="Adachi N"/>
            <person name="Nishimura O"/>
            <person name="Nakagawa R"/>
            <person name="Tanegashima C"/>
            <person name="Kiyatake I"/>
            <person name="Matsumoto R"/>
            <person name="Murakumo K"/>
            <person name="Nishida K"/>
            <person name="Terakita A"/>
            <person name="Kuratani S"/>
            <person name="Sato K"/>
            <person name="Hyodo S Kuraku.S."/>
        </authorList>
    </citation>
    <scope>NUCLEOTIDE SEQUENCE [LARGE SCALE GENOMIC DNA]</scope>
</reference>
<evidence type="ECO:0000256" key="1">
    <source>
        <dbReference type="SAM" id="MobiDB-lite"/>
    </source>
</evidence>
<name>A0A401RDV9_CHIPU</name>
<accession>A0A401RDV9</accession>